<evidence type="ECO:0000259" key="2">
    <source>
        <dbReference type="PROSITE" id="PS50927"/>
    </source>
</evidence>
<dbReference type="SUPFAM" id="SSF51110">
    <property type="entry name" value="alpha-D-mannose-specific plant lectins"/>
    <property type="match status" value="1"/>
</dbReference>
<feature type="non-terminal residue" evidence="3">
    <location>
        <position position="1"/>
    </location>
</feature>
<dbReference type="InterPro" id="IPR036426">
    <property type="entry name" value="Bulb-type_lectin_dom_sf"/>
</dbReference>
<evidence type="ECO:0000313" key="3">
    <source>
        <dbReference type="EMBL" id="MDV7221793.1"/>
    </source>
</evidence>
<feature type="region of interest" description="Disordered" evidence="1">
    <location>
        <begin position="1"/>
        <end position="25"/>
    </location>
</feature>
<feature type="compositionally biased region" description="Low complexity" evidence="1">
    <location>
        <begin position="122"/>
        <end position="163"/>
    </location>
</feature>
<comment type="caution">
    <text evidence="3">The sequence shown here is derived from an EMBL/GenBank/DDBJ whole genome shotgun (WGS) entry which is preliminary data.</text>
</comment>
<feature type="region of interest" description="Disordered" evidence="1">
    <location>
        <begin position="80"/>
        <end position="163"/>
    </location>
</feature>
<protein>
    <recommendedName>
        <fullName evidence="2">Bulb-type lectin domain-containing protein</fullName>
    </recommendedName>
</protein>
<dbReference type="Proteomes" id="UP001187346">
    <property type="component" value="Unassembled WGS sequence"/>
</dbReference>
<reference evidence="3 4" key="1">
    <citation type="submission" date="2023-10" db="EMBL/GenBank/DDBJ databases">
        <title>Characterization of rhizosphere-enriched actinobacteria from wheat plants lab-grown on chernevaya soil.</title>
        <authorList>
            <person name="Tikhonova E.N."/>
            <person name="Konopkin A."/>
            <person name="Kravchenko I.K."/>
        </authorList>
    </citation>
    <scope>NUCLEOTIDE SEQUENCE [LARGE SCALE GENOMIC DNA]</scope>
    <source>
        <strain evidence="3 4">RR29</strain>
    </source>
</reference>
<evidence type="ECO:0000313" key="4">
    <source>
        <dbReference type="Proteomes" id="UP001187346"/>
    </source>
</evidence>
<dbReference type="InterPro" id="IPR001480">
    <property type="entry name" value="Bulb-type_lectin_dom"/>
</dbReference>
<proteinExistence type="predicted"/>
<gene>
    <name evidence="3" type="ORF">R5A26_38260</name>
</gene>
<accession>A0ABU4FME5</accession>
<dbReference type="EMBL" id="JAWMAJ010000190">
    <property type="protein sequence ID" value="MDV7221793.1"/>
    <property type="molecule type" value="Genomic_DNA"/>
</dbReference>
<name>A0ABU4FME5_9ACTN</name>
<dbReference type="SMART" id="SM00108">
    <property type="entry name" value="B_lectin"/>
    <property type="match status" value="1"/>
</dbReference>
<evidence type="ECO:0000256" key="1">
    <source>
        <dbReference type="SAM" id="MobiDB-lite"/>
    </source>
</evidence>
<keyword evidence="4" id="KW-1185">Reference proteome</keyword>
<feature type="compositionally biased region" description="Polar residues" evidence="1">
    <location>
        <begin position="102"/>
        <end position="121"/>
    </location>
</feature>
<dbReference type="Gene3D" id="2.90.10.10">
    <property type="entry name" value="Bulb-type lectin domain"/>
    <property type="match status" value="2"/>
</dbReference>
<sequence length="274" mass="27691">GALAASMPEGDGPTPGDTATASVGRPGRPLLAGAAVLGALLIAVPGLLMSRDKTPETHNRVVADQAGTILGDGAATPGAGAYASGTPTAPAGHATPKIATPHKTSSGKGTNAQPVSEPTTVKTNKPASAAKPTKKSSTTKSGSTKSGTTKSGTKSSSTTTSSYPSDVLVTATRVLKAGQSINAKKARLRMQSDGNFVLYDENNKARWATMTFGSNYHAVFQADGNLVVYTSANKPVWASNTGGHDGAILRLQGDGNMVIYSGGSTAIWASNTQH</sequence>
<dbReference type="CDD" id="cd00028">
    <property type="entry name" value="B_lectin"/>
    <property type="match status" value="1"/>
</dbReference>
<dbReference type="PROSITE" id="PS50927">
    <property type="entry name" value="BULB_LECTIN"/>
    <property type="match status" value="1"/>
</dbReference>
<dbReference type="RefSeq" id="WP_317774883.1">
    <property type="nucleotide sequence ID" value="NZ_JAWMAJ010000190.1"/>
</dbReference>
<organism evidence="3 4">
    <name type="scientific">Streptomyces prunicolor</name>
    <dbReference type="NCBI Taxonomy" id="67348"/>
    <lineage>
        <taxon>Bacteria</taxon>
        <taxon>Bacillati</taxon>
        <taxon>Actinomycetota</taxon>
        <taxon>Actinomycetes</taxon>
        <taxon>Kitasatosporales</taxon>
        <taxon>Streptomycetaceae</taxon>
        <taxon>Streptomyces</taxon>
    </lineage>
</organism>
<feature type="domain" description="Bulb-type lectin" evidence="2">
    <location>
        <begin position="166"/>
        <end position="272"/>
    </location>
</feature>